<keyword evidence="1" id="KW-0175">Coiled coil</keyword>
<name>A0A815PY61_9BILA</name>
<dbReference type="AlphaFoldDB" id="A0A815PY61"/>
<dbReference type="Proteomes" id="UP000663832">
    <property type="component" value="Unassembled WGS sequence"/>
</dbReference>
<evidence type="ECO:0000313" key="5">
    <source>
        <dbReference type="Proteomes" id="UP000663832"/>
    </source>
</evidence>
<evidence type="ECO:0000313" key="3">
    <source>
        <dbReference type="EMBL" id="CAF1455068.1"/>
    </source>
</evidence>
<dbReference type="EMBL" id="CAJNOM010000469">
    <property type="protein sequence ID" value="CAF1455068.1"/>
    <property type="molecule type" value="Genomic_DNA"/>
</dbReference>
<gene>
    <name evidence="2" type="ORF">BJG266_LOCUS26357</name>
    <name evidence="3" type="ORF">QVE165_LOCUS40550</name>
    <name evidence="4" type="ORF">QVE165_LOCUS48600</name>
</gene>
<sequence length="159" mass="19207">MIRLEYLLRLWKEYEIRLEDLKHQIDDIQKKLLSIKRLWPFEQIETVFVLYKNFKQHFVIIEPELLHLNDKIPVLCKELNVISLQNDITYDVEKRFDNIADIYSNTTTLIKHLTTYNLYDLQLVEEIFKNFHQKSTSIKGMRVDVLNHQMIIAIPNESF</sequence>
<evidence type="ECO:0000313" key="2">
    <source>
        <dbReference type="EMBL" id="CAF1191447.1"/>
    </source>
</evidence>
<keyword evidence="5" id="KW-1185">Reference proteome</keyword>
<evidence type="ECO:0000256" key="1">
    <source>
        <dbReference type="SAM" id="Coils"/>
    </source>
</evidence>
<dbReference type="Proteomes" id="UP000663877">
    <property type="component" value="Unassembled WGS sequence"/>
</dbReference>
<dbReference type="EMBL" id="CAJNOI010000219">
    <property type="protein sequence ID" value="CAF1191447.1"/>
    <property type="molecule type" value="Genomic_DNA"/>
</dbReference>
<evidence type="ECO:0000313" key="4">
    <source>
        <dbReference type="EMBL" id="CAF1568771.1"/>
    </source>
</evidence>
<organism evidence="3 5">
    <name type="scientific">Adineta steineri</name>
    <dbReference type="NCBI Taxonomy" id="433720"/>
    <lineage>
        <taxon>Eukaryota</taxon>
        <taxon>Metazoa</taxon>
        <taxon>Spiralia</taxon>
        <taxon>Gnathifera</taxon>
        <taxon>Rotifera</taxon>
        <taxon>Eurotatoria</taxon>
        <taxon>Bdelloidea</taxon>
        <taxon>Adinetida</taxon>
        <taxon>Adinetidae</taxon>
        <taxon>Adineta</taxon>
    </lineage>
</organism>
<proteinExistence type="predicted"/>
<accession>A0A815PY61</accession>
<protein>
    <submittedName>
        <fullName evidence="3">Uncharacterized protein</fullName>
    </submittedName>
</protein>
<feature type="coiled-coil region" evidence="1">
    <location>
        <begin position="11"/>
        <end position="38"/>
    </location>
</feature>
<dbReference type="EMBL" id="CAJNOM010000828">
    <property type="protein sequence ID" value="CAF1568771.1"/>
    <property type="molecule type" value="Genomic_DNA"/>
</dbReference>
<dbReference type="OrthoDB" id="18853at2759"/>
<comment type="caution">
    <text evidence="3">The sequence shown here is derived from an EMBL/GenBank/DDBJ whole genome shotgun (WGS) entry which is preliminary data.</text>
</comment>
<reference evidence="3" key="1">
    <citation type="submission" date="2021-02" db="EMBL/GenBank/DDBJ databases">
        <authorList>
            <person name="Nowell W R."/>
        </authorList>
    </citation>
    <scope>NUCLEOTIDE SEQUENCE</scope>
</reference>